<name>A0A914YXQ2_9BILA</name>
<dbReference type="PANTHER" id="PTHR22847:SF637">
    <property type="entry name" value="WD REPEAT DOMAIN 5B"/>
    <property type="match status" value="1"/>
</dbReference>
<dbReference type="InterPro" id="IPR036322">
    <property type="entry name" value="WD40_repeat_dom_sf"/>
</dbReference>
<keyword evidence="4" id="KW-1185">Reference proteome</keyword>
<dbReference type="PROSITE" id="PS50082">
    <property type="entry name" value="WD_REPEATS_2"/>
    <property type="match status" value="1"/>
</dbReference>
<dbReference type="InterPro" id="IPR001680">
    <property type="entry name" value="WD40_rpt"/>
</dbReference>
<organism evidence="4 5">
    <name type="scientific">Panagrolaimus superbus</name>
    <dbReference type="NCBI Taxonomy" id="310955"/>
    <lineage>
        <taxon>Eukaryota</taxon>
        <taxon>Metazoa</taxon>
        <taxon>Ecdysozoa</taxon>
        <taxon>Nematoda</taxon>
        <taxon>Chromadorea</taxon>
        <taxon>Rhabditida</taxon>
        <taxon>Tylenchina</taxon>
        <taxon>Panagrolaimomorpha</taxon>
        <taxon>Panagrolaimoidea</taxon>
        <taxon>Panagrolaimidae</taxon>
        <taxon>Panagrolaimus</taxon>
    </lineage>
</organism>
<dbReference type="SUPFAM" id="SSF50978">
    <property type="entry name" value="WD40 repeat-like"/>
    <property type="match status" value="1"/>
</dbReference>
<dbReference type="InterPro" id="IPR015943">
    <property type="entry name" value="WD40/YVTN_repeat-like_dom_sf"/>
</dbReference>
<dbReference type="GO" id="GO:1990234">
    <property type="term" value="C:transferase complex"/>
    <property type="evidence" value="ECO:0007669"/>
    <property type="project" value="UniProtKB-ARBA"/>
</dbReference>
<dbReference type="PANTHER" id="PTHR22847">
    <property type="entry name" value="WD40 REPEAT PROTEIN"/>
    <property type="match status" value="1"/>
</dbReference>
<sequence>MPSSIELRKEWNVGVFYTGGNVKLNNSGELLFTACGNIVKVLNAFNSHEKYVIGDPSGEQRVTSFIISPDDSQIIIAFSNDLLQIYSLETDSATLVKQFRGNHGAPILLMTFSPDGSSLATGSADRSVKVFSVKSNYCTHTFKGLALVSALCYISENLIVAGYADGLVRFLDLTKGGTGPSDLKAHTR</sequence>
<dbReference type="PROSITE" id="PS50294">
    <property type="entry name" value="WD_REPEATS_REGION"/>
    <property type="match status" value="1"/>
</dbReference>
<evidence type="ECO:0000313" key="5">
    <source>
        <dbReference type="WBParaSite" id="PSU_v2.g4421.t1"/>
    </source>
</evidence>
<keyword evidence="2" id="KW-0677">Repeat</keyword>
<evidence type="ECO:0000256" key="2">
    <source>
        <dbReference type="ARBA" id="ARBA00022737"/>
    </source>
</evidence>
<evidence type="ECO:0000256" key="1">
    <source>
        <dbReference type="ARBA" id="ARBA00022574"/>
    </source>
</evidence>
<reference evidence="5" key="1">
    <citation type="submission" date="2022-11" db="UniProtKB">
        <authorList>
            <consortium name="WormBaseParasite"/>
        </authorList>
    </citation>
    <scope>IDENTIFICATION</scope>
</reference>
<dbReference type="Proteomes" id="UP000887577">
    <property type="component" value="Unplaced"/>
</dbReference>
<evidence type="ECO:0000256" key="3">
    <source>
        <dbReference type="PROSITE-ProRule" id="PRU00221"/>
    </source>
</evidence>
<accession>A0A914YXQ2</accession>
<feature type="repeat" description="WD" evidence="3">
    <location>
        <begin position="100"/>
        <end position="141"/>
    </location>
</feature>
<protein>
    <submittedName>
        <fullName evidence="5">Uncharacterized protein</fullName>
    </submittedName>
</protein>
<evidence type="ECO:0000313" key="4">
    <source>
        <dbReference type="Proteomes" id="UP000887577"/>
    </source>
</evidence>
<keyword evidence="1 3" id="KW-0853">WD repeat</keyword>
<dbReference type="Pfam" id="PF00400">
    <property type="entry name" value="WD40"/>
    <property type="match status" value="1"/>
</dbReference>
<dbReference type="AlphaFoldDB" id="A0A914YXQ2"/>
<proteinExistence type="predicted"/>
<dbReference type="Gene3D" id="2.130.10.10">
    <property type="entry name" value="YVTN repeat-like/Quinoprotein amine dehydrogenase"/>
    <property type="match status" value="1"/>
</dbReference>
<dbReference type="WBParaSite" id="PSU_v2.g4421.t1">
    <property type="protein sequence ID" value="PSU_v2.g4421.t1"/>
    <property type="gene ID" value="PSU_v2.g4421"/>
</dbReference>
<dbReference type="SMART" id="SM00320">
    <property type="entry name" value="WD40"/>
    <property type="match status" value="3"/>
</dbReference>